<evidence type="ECO:0000313" key="10">
    <source>
        <dbReference type="Proteomes" id="UP001151287"/>
    </source>
</evidence>
<protein>
    <recommendedName>
        <fullName evidence="8">BHLH domain-containing protein</fullName>
    </recommendedName>
</protein>
<dbReference type="GO" id="GO:0005634">
    <property type="term" value="C:nucleus"/>
    <property type="evidence" value="ECO:0007669"/>
    <property type="project" value="UniProtKB-SubCell"/>
</dbReference>
<dbReference type="PANTHER" id="PTHR46684:SF4">
    <property type="entry name" value="TRANSCRIPTION FACTOR SPEECHLESS"/>
    <property type="match status" value="1"/>
</dbReference>
<evidence type="ECO:0000256" key="7">
    <source>
        <dbReference type="SAM" id="MobiDB-lite"/>
    </source>
</evidence>
<dbReference type="FunFam" id="4.10.280.10:FF:000061">
    <property type="entry name" value="Transcription factor SPEECHLESS"/>
    <property type="match status" value="1"/>
</dbReference>
<keyword evidence="3" id="KW-0805">Transcription regulation</keyword>
<keyword evidence="5" id="KW-0804">Transcription</keyword>
<comment type="caution">
    <text evidence="9">The sequence shown here is derived from an EMBL/GenBank/DDBJ whole genome shotgun (WGS) entry which is preliminary data.</text>
</comment>
<dbReference type="InterPro" id="IPR054502">
    <property type="entry name" value="bHLH-TF_ACT-like_plant"/>
</dbReference>
<dbReference type="Pfam" id="PF00010">
    <property type="entry name" value="HLH"/>
    <property type="match status" value="1"/>
</dbReference>
<keyword evidence="6" id="KW-0539">Nucleus</keyword>
<dbReference type="InterPro" id="IPR011598">
    <property type="entry name" value="bHLH_dom"/>
</dbReference>
<proteinExistence type="inferred from homology"/>
<feature type="domain" description="BHLH" evidence="8">
    <location>
        <begin position="83"/>
        <end position="134"/>
    </location>
</feature>
<evidence type="ECO:0000256" key="2">
    <source>
        <dbReference type="ARBA" id="ARBA00005510"/>
    </source>
</evidence>
<evidence type="ECO:0000256" key="5">
    <source>
        <dbReference type="ARBA" id="ARBA00023163"/>
    </source>
</evidence>
<dbReference type="EMBL" id="JAMQYH010000004">
    <property type="protein sequence ID" value="KAJ1690902.1"/>
    <property type="molecule type" value="Genomic_DNA"/>
</dbReference>
<dbReference type="InterPro" id="IPR044283">
    <property type="entry name" value="FAMA/SPEECHLESS/MUTE-like"/>
</dbReference>
<accession>A0A9Q0CBM0</accession>
<evidence type="ECO:0000313" key="9">
    <source>
        <dbReference type="EMBL" id="KAJ1690902.1"/>
    </source>
</evidence>
<organism evidence="9 10">
    <name type="scientific">Rhynchospora breviuscula</name>
    <dbReference type="NCBI Taxonomy" id="2022672"/>
    <lineage>
        <taxon>Eukaryota</taxon>
        <taxon>Viridiplantae</taxon>
        <taxon>Streptophyta</taxon>
        <taxon>Embryophyta</taxon>
        <taxon>Tracheophyta</taxon>
        <taxon>Spermatophyta</taxon>
        <taxon>Magnoliopsida</taxon>
        <taxon>Liliopsida</taxon>
        <taxon>Poales</taxon>
        <taxon>Cyperaceae</taxon>
        <taxon>Cyperoideae</taxon>
        <taxon>Rhynchosporeae</taxon>
        <taxon>Rhynchospora</taxon>
    </lineage>
</organism>
<feature type="region of interest" description="Disordered" evidence="7">
    <location>
        <begin position="65"/>
        <end position="85"/>
    </location>
</feature>
<comment type="similarity">
    <text evidence="2">Belongs to the bHLH protein family.</text>
</comment>
<dbReference type="Gene3D" id="4.10.280.10">
    <property type="entry name" value="Helix-loop-helix DNA-binding domain"/>
    <property type="match status" value="1"/>
</dbReference>
<comment type="subcellular location">
    <subcellularLocation>
        <location evidence="1">Nucleus</location>
    </subcellularLocation>
</comment>
<name>A0A9Q0CBM0_9POAL</name>
<dbReference type="AlphaFoldDB" id="A0A9Q0CBM0"/>
<keyword evidence="4" id="KW-0238">DNA-binding</keyword>
<dbReference type="OrthoDB" id="675169at2759"/>
<feature type="compositionally biased region" description="Pro residues" evidence="7">
    <location>
        <begin position="165"/>
        <end position="181"/>
    </location>
</feature>
<dbReference type="GO" id="GO:0010052">
    <property type="term" value="P:guard cell differentiation"/>
    <property type="evidence" value="ECO:0007669"/>
    <property type="project" value="InterPro"/>
</dbReference>
<dbReference type="PANTHER" id="PTHR46684">
    <property type="entry name" value="TRANSCRIPTION FACTOR FAMA"/>
    <property type="match status" value="1"/>
</dbReference>
<dbReference type="GO" id="GO:0045893">
    <property type="term" value="P:positive regulation of DNA-templated transcription"/>
    <property type="evidence" value="ECO:0007669"/>
    <property type="project" value="TreeGrafter"/>
</dbReference>
<keyword evidence="10" id="KW-1185">Reference proteome</keyword>
<evidence type="ECO:0000256" key="4">
    <source>
        <dbReference type="ARBA" id="ARBA00023125"/>
    </source>
</evidence>
<dbReference type="Proteomes" id="UP001151287">
    <property type="component" value="Unassembled WGS sequence"/>
</dbReference>
<evidence type="ECO:0000256" key="3">
    <source>
        <dbReference type="ARBA" id="ARBA00023015"/>
    </source>
</evidence>
<dbReference type="GO" id="GO:0003700">
    <property type="term" value="F:DNA-binding transcription factor activity"/>
    <property type="evidence" value="ECO:0007669"/>
    <property type="project" value="InterPro"/>
</dbReference>
<evidence type="ECO:0000256" key="1">
    <source>
        <dbReference type="ARBA" id="ARBA00004123"/>
    </source>
</evidence>
<dbReference type="PROSITE" id="PS50888">
    <property type="entry name" value="BHLH"/>
    <property type="match status" value="1"/>
</dbReference>
<reference evidence="9" key="1">
    <citation type="journal article" date="2022" name="Cell">
        <title>Repeat-based holocentromeres influence genome architecture and karyotype evolution.</title>
        <authorList>
            <person name="Hofstatter P.G."/>
            <person name="Thangavel G."/>
            <person name="Lux T."/>
            <person name="Neumann P."/>
            <person name="Vondrak T."/>
            <person name="Novak P."/>
            <person name="Zhang M."/>
            <person name="Costa L."/>
            <person name="Castellani M."/>
            <person name="Scott A."/>
            <person name="Toegelov H."/>
            <person name="Fuchs J."/>
            <person name="Mata-Sucre Y."/>
            <person name="Dias Y."/>
            <person name="Vanzela A.L.L."/>
            <person name="Huettel B."/>
            <person name="Almeida C.C.S."/>
            <person name="Simkova H."/>
            <person name="Souza G."/>
            <person name="Pedrosa-Harand A."/>
            <person name="Macas J."/>
            <person name="Mayer K.F.X."/>
            <person name="Houben A."/>
            <person name="Marques A."/>
        </authorList>
    </citation>
    <scope>NUCLEOTIDE SEQUENCE</scope>
    <source>
        <strain evidence="9">RhyBre1mFocal</strain>
    </source>
</reference>
<dbReference type="GO" id="GO:0003677">
    <property type="term" value="F:DNA binding"/>
    <property type="evidence" value="ECO:0007669"/>
    <property type="project" value="UniProtKB-KW"/>
</dbReference>
<dbReference type="CDD" id="cd11448">
    <property type="entry name" value="bHLH_AtFAMA_like"/>
    <property type="match status" value="1"/>
</dbReference>
<evidence type="ECO:0000259" key="8">
    <source>
        <dbReference type="PROSITE" id="PS50888"/>
    </source>
</evidence>
<dbReference type="SMART" id="SM00353">
    <property type="entry name" value="HLH"/>
    <property type="match status" value="1"/>
</dbReference>
<feature type="region of interest" description="Disordered" evidence="7">
    <location>
        <begin position="156"/>
        <end position="204"/>
    </location>
</feature>
<dbReference type="InterPro" id="IPR036638">
    <property type="entry name" value="HLH_DNA-bd_sf"/>
</dbReference>
<dbReference type="Pfam" id="PF22754">
    <property type="entry name" value="bHLH-TF_ACT-like_plant"/>
    <property type="match status" value="1"/>
</dbReference>
<dbReference type="GO" id="GO:0046983">
    <property type="term" value="F:protein dimerization activity"/>
    <property type="evidence" value="ECO:0007669"/>
    <property type="project" value="InterPro"/>
</dbReference>
<sequence>MGDILADLFSESEYGSSPEDLFRMLETLEEGSIKDDAFFKANKSTLLIRQKEGFETVRKMAPTVGKKRKRSATLGSLDGQGSPTKMSHITVERNRRKQMNEHLSVLRSLMPCFYVKRGDQASIIGGVVDYIKELQQLLQSLEAKKQRKVYSDVLSPRPAISPRLPLSPKPPHPLSPKPLHPLSPRVGFPVSPRTPQPGSPYKPRLTPAYIPNAITVPTNESTPSLESAIHGSSVDFGTVSSRAPTTPEVKVEFSGPNVVLKTVSQCIPGQSLKIIAALERLSLEVLHANISTVDDTMLNSFTIKIGIECELSAEDLVQEIQQTFSGCNL</sequence>
<dbReference type="SUPFAM" id="SSF47459">
    <property type="entry name" value="HLH, helix-loop-helix DNA-binding domain"/>
    <property type="match status" value="1"/>
</dbReference>
<evidence type="ECO:0000256" key="6">
    <source>
        <dbReference type="ARBA" id="ARBA00023242"/>
    </source>
</evidence>
<gene>
    <name evidence="9" type="ORF">LUZ63_015057</name>
</gene>